<evidence type="ECO:0000259" key="2">
    <source>
        <dbReference type="Pfam" id="PF14222"/>
    </source>
</evidence>
<protein>
    <submittedName>
        <fullName evidence="5">Cell morphogenesis N-terminal-domain-containing protein</fullName>
    </submittedName>
</protein>
<dbReference type="PANTHER" id="PTHR12295:SF30">
    <property type="entry name" value="PROTEIN FURRY"/>
    <property type="match status" value="1"/>
</dbReference>
<feature type="region of interest" description="Disordered" evidence="1">
    <location>
        <begin position="46"/>
        <end position="73"/>
    </location>
</feature>
<dbReference type="Proteomes" id="UP000256601">
    <property type="component" value="Unassembled WGS sequence"/>
</dbReference>
<feature type="domain" description="Cell morphogenesis central region" evidence="4">
    <location>
        <begin position="1265"/>
        <end position="1497"/>
    </location>
</feature>
<feature type="domain" description="Cell morphogenesis central region" evidence="4">
    <location>
        <begin position="1570"/>
        <end position="1742"/>
    </location>
</feature>
<evidence type="ECO:0000313" key="5">
    <source>
        <dbReference type="EMBL" id="RDW25135.1"/>
    </source>
</evidence>
<feature type="region of interest" description="Disordered" evidence="1">
    <location>
        <begin position="2368"/>
        <end position="2435"/>
    </location>
</feature>
<dbReference type="PANTHER" id="PTHR12295">
    <property type="entry name" value="FURRY-RELATED"/>
    <property type="match status" value="1"/>
</dbReference>
<sequence>MTWSHSHQLCRSHSRGISVAAHSSLICVMSPNEITIPDLSSPAQIAIPTSLDTPPVRVDRPVEEKKEKKDDSKTPSEYALHILFTQFVRYAERKLNLCISTPDSDPNITDILGEGADPAFDKIIVSLGYIARREPKPVIDSVMFWRKSKSEVAVNSAAAAHTAAASASAVTGHSRQNSRASDMGSGGFGSAQLQEHASSAREAALVADKKSLISIYILCRVLIEVVKQTDTDSLGEDLRDKLEEIVFKQLRTTDPAVLATSHVRHANWNLFAQLLGQMSNTNFVSVTDRFLGDLGRAGEPTSKEKETQLELVIQGMCHLQLKIYPMDQLDESADFLQSLGQFFLRSHLPRIKYAYMDVFNKLLLPVVSVGTVELNHPVWVQAISEIYPRVIASIPKTSKQGSGGPAIVAATTLLTVSPQEYFAQNWSALLDVIISRFKEKQSRGHMAVCLARLLWVYVFRCSESLNHTTKRLEGITRQMFPAGSKKGWASLDPSILHPTIQVLRFMGFSNPSYTIDQILYQLMHTQLLEGSASVGLESLSPERLIIGMKAYMYMLHDYEQDQKPTFLTDDALNEVVRSHSYVEGPFHRQKTKLLEEFHDTFSQILGKLFYLCDTYFSTNKDEEVKRSYQLPSAKTPIAVSFHFGANDSTTLNRGAFLDLLCYTIECIPWCPPSNLKFSKLLEMLCRNTLSVAPVSQAASNALKKFVVAGKEGKSVIEVFAKFMFSFEQQNFCSTEFPATATDRFESLLKLYVTLLELWLDTIKSKNDDSVDFNSVWAVVEEVESNGLFFLCSQNRNVRHLALKILRLTVSFDEVLSGVSGSRVISLLDSTSGNDLLSQANPAIELNTPEKTRLSKLTSKNKASLAQLSDSDYGVDTSIWLKVFPCFMQQCFVAYPMPVALFRNIVCLRLVQMHDAVVSFAEQQTAGPHSFSLRHPMRNQAEMLIEQWQIYLIVACCTLTLTDDKTNDQAGVPTSASHNRKRSVPRIPASQQKITSAKSVFRMVIPLMTVDHPLIRDSIIAGLSCINVNIYASLLECLQACVGNWKEERRRLRQMSHHRRTSSEVSNPDTLIIEVTRILRLTAHFIQNDEILKDEWILEFLSSYIKDMKAFLSLPEVQVEWDYQRLRRYFCGFLETVYLGIIKTPNPARWLPFEGRISCFTVIEEWCGHGQHWALSKDREMQMRRVVLGRTRESKDQSMIVASMELERRKLELAALSCMAVLCSGPAVQAVESNGETRAVLAFNITGLMKWIDAILSSPGEQMKRIGTLALRNLLVNNSDQTAITDEAVAHCFQDHEDPVQNHCYFHTLVDVILGDVNYPVKIHQLLVLALFKVGDSDRTTRCLAIKLLTFLERQYFATSVVREFQISVCDTTQAVYKKALFDLSTRYAQDHANKAYYVFSELTRYFHNVSPSSRRDILAAVLPWVQALELKLDSSNILCPSSYMVVVNLLEITARFSQVIPHEVQALWIALGNSSQHAGNVDLILDFVMKESIRRRDPMFVECCRQIVVYLSMTTASGQTKIWDTLFSHLSPRSMIPQYPHEDPPYEIDDGLYVADLLQVFPRPSKESGFSHGQLALIFLVDLITCRSEKLQTAIPLLLQVCFVLLDHYHTLVHVQSREMLVHVIQAFVESSPEEEQLVELLQSDSTLWAYDDMNSDKNGAKTPIKMKELIRQLVELLSTVCPGLQSEWARLSLSWATTCPVRHVACRSFQLFRTLVTDLDQTMLGDMLARLSNTVSDELPDIQGFSMQILMTLHSLTERLDVTQLETSPQLFWATVACLSTVHEAEFNECLAVLQKYLLVVDISRPEVQQRIIAAFPPGWRVASDELSEQGKYAGVGLKRFEAVEDGAVGVERFEGLQRTILVGLKSCNSYQLSLDVLNLLNKVPDSILVGSGTTRLLFGLLSNLPSFLHALDDSEGPISENIVSAASQLQIMAGDAPEHAGLVRILDSLCKKKFRTKLDFLRQSVQIISNNFFPSEEAHALVFLLGLLGNKTDWIRRETLDLLRLMLPLVNMTRPEFTGIGADLISPLLRLLQTDYAEAALSVLDEAVCISGSQMDKHVLRMSLGNRSMRKEYERYITLFGIPDESGWAIPWPTLSHTLTRHNVNAVFNTCQVTNSSLSSVPSSPAEEFKFHQEDNFYEEDNMSLSRMDSVSVQEEPDGSLSNMWQALDNLDSFFQKTSIQQDGGSGSRSRAGHMHNHSVSATSEMTDTTDHDYVPQLYDKKVSIILNRSLQRTASSTSFKTTLADSFANTQQSYGPTGSATTAGAGSSGLSPAPSPGLSRHAKQSTLGGSSDFGGFQLVDEPSPGHTPHSGHPGSGHVPLHTRNLSYDQGGEVLSQNLSPAVSFKSRKASTSNESSFRLESLLRGASLGKKSTKMKTKESASHKKKPSVAETPKKESSKWGPFSPASSSSPQQRPFRPQREDASSFQFPPPN</sequence>
<feature type="region of interest" description="Disordered" evidence="1">
    <location>
        <begin position="2181"/>
        <end position="2209"/>
    </location>
</feature>
<feature type="compositionally biased region" description="Basic and acidic residues" evidence="1">
    <location>
        <begin position="57"/>
        <end position="73"/>
    </location>
</feature>
<proteinExistence type="predicted"/>
<dbReference type="GO" id="GO:0030427">
    <property type="term" value="C:site of polarized growth"/>
    <property type="evidence" value="ECO:0007669"/>
    <property type="project" value="TreeGrafter"/>
</dbReference>
<dbReference type="VEuPathDB" id="FungiDB:YALI1_D31274g"/>
<dbReference type="VEuPathDB" id="FungiDB:YALI0_D24035g"/>
<feature type="compositionally biased region" description="Polar residues" evidence="1">
    <location>
        <begin position="2200"/>
        <end position="2209"/>
    </location>
</feature>
<dbReference type="GO" id="GO:0000902">
    <property type="term" value="P:cell morphogenesis"/>
    <property type="evidence" value="ECO:0007669"/>
    <property type="project" value="InterPro"/>
</dbReference>
<gene>
    <name evidence="5" type="ORF">B0I71DRAFT_175475</name>
</gene>
<feature type="domain" description="Cell morphogenesis protein N-terminal" evidence="2">
    <location>
        <begin position="208"/>
        <end position="759"/>
    </location>
</feature>
<evidence type="ECO:0000313" key="6">
    <source>
        <dbReference type="Proteomes" id="UP000256601"/>
    </source>
</evidence>
<dbReference type="Pfam" id="PF14222">
    <property type="entry name" value="MOR2-PAG1_N"/>
    <property type="match status" value="1"/>
</dbReference>
<evidence type="ECO:0000259" key="3">
    <source>
        <dbReference type="Pfam" id="PF14225"/>
    </source>
</evidence>
<evidence type="ECO:0000256" key="1">
    <source>
        <dbReference type="SAM" id="MobiDB-lite"/>
    </source>
</evidence>
<name>A0A371C489_YARLL</name>
<dbReference type="Pfam" id="PF14228">
    <property type="entry name" value="MOR2-PAG1_mid"/>
    <property type="match status" value="2"/>
</dbReference>
<dbReference type="InterPro" id="IPR025481">
    <property type="entry name" value="Cell_Morphogen_C"/>
</dbReference>
<dbReference type="EMBL" id="KZ859011">
    <property type="protein sequence ID" value="RDW25135.1"/>
    <property type="molecule type" value="Genomic_DNA"/>
</dbReference>
<evidence type="ECO:0000259" key="4">
    <source>
        <dbReference type="Pfam" id="PF14228"/>
    </source>
</evidence>
<feature type="region of interest" description="Disordered" evidence="1">
    <location>
        <begin position="2254"/>
        <end position="2327"/>
    </location>
</feature>
<feature type="compositionally biased region" description="Polar residues" evidence="1">
    <location>
        <begin position="967"/>
        <end position="976"/>
    </location>
</feature>
<dbReference type="InterPro" id="IPR025614">
    <property type="entry name" value="Cell_morpho_N"/>
</dbReference>
<dbReference type="InterPro" id="IPR039867">
    <property type="entry name" value="Furry/Tao3/Mor2"/>
</dbReference>
<dbReference type="InterPro" id="IPR029473">
    <property type="entry name" value="MOR2-PAG1_mid"/>
</dbReference>
<feature type="compositionally biased region" description="Low complexity" evidence="1">
    <location>
        <begin position="2405"/>
        <end position="2419"/>
    </location>
</feature>
<dbReference type="InterPro" id="IPR016024">
    <property type="entry name" value="ARM-type_fold"/>
</dbReference>
<feature type="compositionally biased region" description="Low complexity" evidence="1">
    <location>
        <begin position="2258"/>
        <end position="2282"/>
    </location>
</feature>
<feature type="region of interest" description="Disordered" evidence="1">
    <location>
        <begin position="166"/>
        <end position="189"/>
    </location>
</feature>
<feature type="compositionally biased region" description="Polar residues" evidence="1">
    <location>
        <begin position="171"/>
        <end position="180"/>
    </location>
</feature>
<accession>A0A371C489</accession>
<dbReference type="GO" id="GO:0005938">
    <property type="term" value="C:cell cortex"/>
    <property type="evidence" value="ECO:0007669"/>
    <property type="project" value="TreeGrafter"/>
</dbReference>
<dbReference type="SUPFAM" id="SSF48371">
    <property type="entry name" value="ARM repeat"/>
    <property type="match status" value="1"/>
</dbReference>
<feature type="compositionally biased region" description="Low complexity" evidence="1">
    <location>
        <begin position="2305"/>
        <end position="2320"/>
    </location>
</feature>
<feature type="domain" description="Cell morphogenesis protein C-terminal" evidence="3">
    <location>
        <begin position="1770"/>
        <end position="2054"/>
    </location>
</feature>
<dbReference type="Pfam" id="PF14225">
    <property type="entry name" value="MOR2-PAG1_C"/>
    <property type="match status" value="1"/>
</dbReference>
<feature type="region of interest" description="Disordered" evidence="1">
    <location>
        <begin position="967"/>
        <end position="987"/>
    </location>
</feature>
<reference evidence="5 6" key="1">
    <citation type="submission" date="2018-07" db="EMBL/GenBank/DDBJ databases">
        <title>Draft Genome Assemblies for Five Robust Yarrowia lipolytica Strains Exhibiting High Lipid Production and Pentose Sugar Utilization and Sugar Alcohol Secretion from Undetoxified Lignocellulosic Biomass Hydrolysates.</title>
        <authorList>
            <consortium name="DOE Joint Genome Institute"/>
            <person name="Walker C."/>
            <person name="Ryu S."/>
            <person name="Na H."/>
            <person name="Zane M."/>
            <person name="LaButti K."/>
            <person name="Lipzen A."/>
            <person name="Haridas S."/>
            <person name="Barry K."/>
            <person name="Grigoriev I.V."/>
            <person name="Quarterman J."/>
            <person name="Slininger P."/>
            <person name="Dien B."/>
            <person name="Trinh C.T."/>
        </authorList>
    </citation>
    <scope>NUCLEOTIDE SEQUENCE [LARGE SCALE GENOMIC DNA]</scope>
    <source>
        <strain evidence="5 6">YB392</strain>
    </source>
</reference>
<organism evidence="5 6">
    <name type="scientific">Yarrowia lipolytica</name>
    <name type="common">Candida lipolytica</name>
    <dbReference type="NCBI Taxonomy" id="4952"/>
    <lineage>
        <taxon>Eukaryota</taxon>
        <taxon>Fungi</taxon>
        <taxon>Dikarya</taxon>
        <taxon>Ascomycota</taxon>
        <taxon>Saccharomycotina</taxon>
        <taxon>Dipodascomycetes</taxon>
        <taxon>Dipodascales</taxon>
        <taxon>Dipodascales incertae sedis</taxon>
        <taxon>Yarrowia</taxon>
    </lineage>
</organism>